<dbReference type="InterPro" id="IPR029063">
    <property type="entry name" value="SAM-dependent_MTases_sf"/>
</dbReference>
<feature type="zinc finger region" description="C3H1-type" evidence="1">
    <location>
        <begin position="1"/>
        <end position="28"/>
    </location>
</feature>
<dbReference type="PROSITE" id="PS50103">
    <property type="entry name" value="ZF_C3H1"/>
    <property type="match status" value="1"/>
</dbReference>
<dbReference type="Proteomes" id="UP001515480">
    <property type="component" value="Unassembled WGS sequence"/>
</dbReference>
<dbReference type="GO" id="GO:0008270">
    <property type="term" value="F:zinc ion binding"/>
    <property type="evidence" value="ECO:0007669"/>
    <property type="project" value="UniProtKB-KW"/>
</dbReference>
<dbReference type="CDD" id="cd02440">
    <property type="entry name" value="AdoMet_MTases"/>
    <property type="match status" value="1"/>
</dbReference>
<gene>
    <name evidence="3" type="ORF">AB1Y20_008275</name>
</gene>
<evidence type="ECO:0000256" key="1">
    <source>
        <dbReference type="PROSITE-ProRule" id="PRU00723"/>
    </source>
</evidence>
<evidence type="ECO:0000313" key="3">
    <source>
        <dbReference type="EMBL" id="KAL1507436.1"/>
    </source>
</evidence>
<keyword evidence="4" id="KW-1185">Reference proteome</keyword>
<dbReference type="EMBL" id="JBGBPQ010000018">
    <property type="protein sequence ID" value="KAL1507436.1"/>
    <property type="molecule type" value="Genomic_DNA"/>
</dbReference>
<proteinExistence type="predicted"/>
<name>A0AB34IT79_PRYPA</name>
<dbReference type="Gene3D" id="3.40.50.150">
    <property type="entry name" value="Vaccinia Virus protein VP39"/>
    <property type="match status" value="1"/>
</dbReference>
<reference evidence="3 4" key="1">
    <citation type="journal article" date="2024" name="Science">
        <title>Giant polyketide synthase enzymes in the biosynthesis of giant marine polyether toxins.</title>
        <authorList>
            <person name="Fallon T.R."/>
            <person name="Shende V.V."/>
            <person name="Wierzbicki I.H."/>
            <person name="Pendleton A.L."/>
            <person name="Watervoot N.F."/>
            <person name="Auber R.P."/>
            <person name="Gonzalez D.J."/>
            <person name="Wisecaver J.H."/>
            <person name="Moore B.S."/>
        </authorList>
    </citation>
    <scope>NUCLEOTIDE SEQUENCE [LARGE SCALE GENOMIC DNA]</scope>
    <source>
        <strain evidence="3 4">12B1</strain>
    </source>
</reference>
<keyword evidence="1" id="KW-0862">Zinc</keyword>
<keyword evidence="1" id="KW-0479">Metal-binding</keyword>
<dbReference type="PANTHER" id="PTHR36971:SF1">
    <property type="entry name" value="METHYLTRANSFERASE DOMAIN-CONTAINING PROTEIN"/>
    <property type="match status" value="1"/>
</dbReference>
<dbReference type="PANTHER" id="PTHR36971">
    <property type="entry name" value="UNNAMED PRODUCT"/>
    <property type="match status" value="1"/>
</dbReference>
<feature type="domain" description="C3H1-type" evidence="2">
    <location>
        <begin position="1"/>
        <end position="28"/>
    </location>
</feature>
<evidence type="ECO:0000259" key="2">
    <source>
        <dbReference type="PROSITE" id="PS50103"/>
    </source>
</evidence>
<dbReference type="InterPro" id="IPR000571">
    <property type="entry name" value="Znf_CCCH"/>
</dbReference>
<comment type="caution">
    <text evidence="3">The sequence shown here is derived from an EMBL/GenBank/DDBJ whole genome shotgun (WGS) entry which is preliminary data.</text>
</comment>
<organism evidence="3 4">
    <name type="scientific">Prymnesium parvum</name>
    <name type="common">Toxic golden alga</name>
    <dbReference type="NCBI Taxonomy" id="97485"/>
    <lineage>
        <taxon>Eukaryota</taxon>
        <taxon>Haptista</taxon>
        <taxon>Haptophyta</taxon>
        <taxon>Prymnesiophyceae</taxon>
        <taxon>Prymnesiales</taxon>
        <taxon>Prymnesiaceae</taxon>
        <taxon>Prymnesium</taxon>
    </lineage>
</organism>
<dbReference type="AlphaFoldDB" id="A0AB34IT79"/>
<evidence type="ECO:0000313" key="4">
    <source>
        <dbReference type="Proteomes" id="UP001515480"/>
    </source>
</evidence>
<keyword evidence="1" id="KW-0863">Zinc-finger</keyword>
<dbReference type="SUPFAM" id="SSF53335">
    <property type="entry name" value="S-adenosyl-L-methionine-dependent methyltransferases"/>
    <property type="match status" value="1"/>
</dbReference>
<protein>
    <recommendedName>
        <fullName evidence="2">C3H1-type domain-containing protein</fullName>
    </recommendedName>
</protein>
<sequence length="423" mass="45257">MQSLPACKHFLRGRCLYADRCGFPHVAPPPSAAPAAPAAPAAAAEAALACQRLHARLQDLRLASAPRDDLSRAIAELEAARAHLRALPRPRASRFAARARLSNHEKAGALRHFLEETYGAESLSAGSGVLDVAGGQGGLAFELLNLVGCRVTVVDPRPLQLAPFERKWQKLRRSHEGAGRSGREEAAALEDDVVAATSRRVHLEWQRAAARQPHPAAPAHFPMRWEEKLYQLVVEGKRRVADEADARAAPPLPAGFAPLVEELAEQAERLAWTSKGLVATGGEERQSLHAAPGVSADGSRRVDAHSVWTTLSDASAVVGMHPDGATEAIVDFALATGKIFAVVPCCTYSDDFPHRVDASGRRVTSYDSLIRFLKSKAPDKIGVHQLPFEGKNLVVYSLPIALGTLTCGDCGPVDSSESLQNPA</sequence>
<accession>A0AB34IT79</accession>